<protein>
    <submittedName>
        <fullName evidence="2">Os04g0494300 protein</fullName>
    </submittedName>
</protein>
<dbReference type="PaxDb" id="39947-A0A0P0WBU9"/>
<feature type="region of interest" description="Disordered" evidence="1">
    <location>
        <begin position="92"/>
        <end position="148"/>
    </location>
</feature>
<evidence type="ECO:0000313" key="3">
    <source>
        <dbReference type="Proteomes" id="UP000059680"/>
    </source>
</evidence>
<sequence>MASRGWMSHTRPVSLSSYRFLLFSPSPSPLLAPPLPFSPRLSLHLHRADERNLAVAQVGARRLLSFFSSSPLGSLSPSPRLSRASVAAQRWRRWRRREERRRPSGGALRRRGGGGGGGASPPPDLAGSGDPAGGEAGGGGGKATARRRRTGAEAKILCSCVFLCSSFVFMLCS</sequence>
<name>A0A0P0WBU9_ORYSJ</name>
<reference evidence="2 3" key="2">
    <citation type="journal article" date="2013" name="Plant Cell Physiol.">
        <title>Rice Annotation Project Database (RAP-DB): an integrative and interactive database for rice genomics.</title>
        <authorList>
            <person name="Sakai H."/>
            <person name="Lee S.S."/>
            <person name="Tanaka T."/>
            <person name="Numa H."/>
            <person name="Kim J."/>
            <person name="Kawahara Y."/>
            <person name="Wakimoto H."/>
            <person name="Yang C.C."/>
            <person name="Iwamoto M."/>
            <person name="Abe T."/>
            <person name="Yamada Y."/>
            <person name="Muto A."/>
            <person name="Inokuchi H."/>
            <person name="Ikemura T."/>
            <person name="Matsumoto T."/>
            <person name="Sasaki T."/>
            <person name="Itoh T."/>
        </authorList>
    </citation>
    <scope>NUCLEOTIDE SEQUENCE [LARGE SCALE GENOMIC DNA]</scope>
    <source>
        <strain evidence="3">cv. Nipponbare</strain>
    </source>
</reference>
<organism evidence="2 3">
    <name type="scientific">Oryza sativa subsp. japonica</name>
    <name type="common">Rice</name>
    <dbReference type="NCBI Taxonomy" id="39947"/>
    <lineage>
        <taxon>Eukaryota</taxon>
        <taxon>Viridiplantae</taxon>
        <taxon>Streptophyta</taxon>
        <taxon>Embryophyta</taxon>
        <taxon>Tracheophyta</taxon>
        <taxon>Spermatophyta</taxon>
        <taxon>Magnoliopsida</taxon>
        <taxon>Liliopsida</taxon>
        <taxon>Poales</taxon>
        <taxon>Poaceae</taxon>
        <taxon>BOP clade</taxon>
        <taxon>Oryzoideae</taxon>
        <taxon>Oryzeae</taxon>
        <taxon>Oryzinae</taxon>
        <taxon>Oryza</taxon>
        <taxon>Oryza sativa</taxon>
    </lineage>
</organism>
<dbReference type="Gramene" id="Os04t0494300-00">
    <property type="protein sequence ID" value="Os04t0494300-00"/>
    <property type="gene ID" value="Os04g0494300"/>
</dbReference>
<evidence type="ECO:0000313" key="2">
    <source>
        <dbReference type="EMBL" id="BAS89870.1"/>
    </source>
</evidence>
<proteinExistence type="predicted"/>
<gene>
    <name evidence="2" type="ordered locus">Os04g0494300</name>
    <name evidence="2" type="ORF">OSNPB_040494300</name>
</gene>
<evidence type="ECO:0000256" key="1">
    <source>
        <dbReference type="SAM" id="MobiDB-lite"/>
    </source>
</evidence>
<dbReference type="InParanoid" id="A0A0P0WBU9"/>
<dbReference type="EMBL" id="AP014960">
    <property type="protein sequence ID" value="BAS89870.1"/>
    <property type="molecule type" value="Genomic_DNA"/>
</dbReference>
<accession>A0A0P0WBU9</accession>
<keyword evidence="3" id="KW-1185">Reference proteome</keyword>
<reference evidence="2 3" key="3">
    <citation type="journal article" date="2013" name="Rice">
        <title>Improvement of the Oryza sativa Nipponbare reference genome using next generation sequence and optical map data.</title>
        <authorList>
            <person name="Kawahara Y."/>
            <person name="de la Bastide M."/>
            <person name="Hamilton J.P."/>
            <person name="Kanamori H."/>
            <person name="McCombie W.R."/>
            <person name="Ouyang S."/>
            <person name="Schwartz D.C."/>
            <person name="Tanaka T."/>
            <person name="Wu J."/>
            <person name="Zhou S."/>
            <person name="Childs K.L."/>
            <person name="Davidson R.M."/>
            <person name="Lin H."/>
            <person name="Quesada-Ocampo L."/>
            <person name="Vaillancourt B."/>
            <person name="Sakai H."/>
            <person name="Lee S.S."/>
            <person name="Kim J."/>
            <person name="Numa H."/>
            <person name="Itoh T."/>
            <person name="Buell C.R."/>
            <person name="Matsumoto T."/>
        </authorList>
    </citation>
    <scope>NUCLEOTIDE SEQUENCE [LARGE SCALE GENOMIC DNA]</scope>
    <source>
        <strain evidence="3">cv. Nipponbare</strain>
    </source>
</reference>
<dbReference type="Proteomes" id="UP000059680">
    <property type="component" value="Chromosome 4"/>
</dbReference>
<reference evidence="3" key="1">
    <citation type="journal article" date="2005" name="Nature">
        <title>The map-based sequence of the rice genome.</title>
        <authorList>
            <consortium name="International rice genome sequencing project (IRGSP)"/>
            <person name="Matsumoto T."/>
            <person name="Wu J."/>
            <person name="Kanamori H."/>
            <person name="Katayose Y."/>
            <person name="Fujisawa M."/>
            <person name="Namiki N."/>
            <person name="Mizuno H."/>
            <person name="Yamamoto K."/>
            <person name="Antonio B.A."/>
            <person name="Baba T."/>
            <person name="Sakata K."/>
            <person name="Nagamura Y."/>
            <person name="Aoki H."/>
            <person name="Arikawa K."/>
            <person name="Arita K."/>
            <person name="Bito T."/>
            <person name="Chiden Y."/>
            <person name="Fujitsuka N."/>
            <person name="Fukunaka R."/>
            <person name="Hamada M."/>
            <person name="Harada C."/>
            <person name="Hayashi A."/>
            <person name="Hijishita S."/>
            <person name="Honda M."/>
            <person name="Hosokawa S."/>
            <person name="Ichikawa Y."/>
            <person name="Idonuma A."/>
            <person name="Iijima M."/>
            <person name="Ikeda M."/>
            <person name="Ikeno M."/>
            <person name="Ito K."/>
            <person name="Ito S."/>
            <person name="Ito T."/>
            <person name="Ito Y."/>
            <person name="Ito Y."/>
            <person name="Iwabuchi A."/>
            <person name="Kamiya K."/>
            <person name="Karasawa W."/>
            <person name="Kurita K."/>
            <person name="Katagiri S."/>
            <person name="Kikuta A."/>
            <person name="Kobayashi H."/>
            <person name="Kobayashi N."/>
            <person name="Machita K."/>
            <person name="Maehara T."/>
            <person name="Masukawa M."/>
            <person name="Mizubayashi T."/>
            <person name="Mukai Y."/>
            <person name="Nagasaki H."/>
            <person name="Nagata Y."/>
            <person name="Naito S."/>
            <person name="Nakashima M."/>
            <person name="Nakama Y."/>
            <person name="Nakamichi Y."/>
            <person name="Nakamura M."/>
            <person name="Meguro A."/>
            <person name="Negishi M."/>
            <person name="Ohta I."/>
            <person name="Ohta T."/>
            <person name="Okamoto M."/>
            <person name="Ono N."/>
            <person name="Saji S."/>
            <person name="Sakaguchi M."/>
            <person name="Sakai K."/>
            <person name="Shibata M."/>
            <person name="Shimokawa T."/>
            <person name="Song J."/>
            <person name="Takazaki Y."/>
            <person name="Terasawa K."/>
            <person name="Tsugane M."/>
            <person name="Tsuji K."/>
            <person name="Ueda S."/>
            <person name="Waki K."/>
            <person name="Yamagata H."/>
            <person name="Yamamoto M."/>
            <person name="Yamamoto S."/>
            <person name="Yamane H."/>
            <person name="Yoshiki S."/>
            <person name="Yoshihara R."/>
            <person name="Yukawa K."/>
            <person name="Zhong H."/>
            <person name="Yano M."/>
            <person name="Yuan Q."/>
            <person name="Ouyang S."/>
            <person name="Liu J."/>
            <person name="Jones K.M."/>
            <person name="Gansberger K."/>
            <person name="Moffat K."/>
            <person name="Hill J."/>
            <person name="Bera J."/>
            <person name="Fadrosh D."/>
            <person name="Jin S."/>
            <person name="Johri S."/>
            <person name="Kim M."/>
            <person name="Overton L."/>
            <person name="Reardon M."/>
            <person name="Tsitrin T."/>
            <person name="Vuong H."/>
            <person name="Weaver B."/>
            <person name="Ciecko A."/>
            <person name="Tallon L."/>
            <person name="Jackson J."/>
            <person name="Pai G."/>
            <person name="Aken S.V."/>
            <person name="Utterback T."/>
            <person name="Reidmuller S."/>
            <person name="Feldblyum T."/>
            <person name="Hsiao J."/>
            <person name="Zismann V."/>
            <person name="Iobst S."/>
            <person name="de Vazeille A.R."/>
            <person name="Buell C.R."/>
            <person name="Ying K."/>
            <person name="Li Y."/>
            <person name="Lu T."/>
            <person name="Huang Y."/>
            <person name="Zhao Q."/>
            <person name="Feng Q."/>
            <person name="Zhang L."/>
            <person name="Zhu J."/>
            <person name="Weng Q."/>
            <person name="Mu J."/>
            <person name="Lu Y."/>
            <person name="Fan D."/>
            <person name="Liu Y."/>
            <person name="Guan J."/>
            <person name="Zhang Y."/>
            <person name="Yu S."/>
            <person name="Liu X."/>
            <person name="Zhang Y."/>
            <person name="Hong G."/>
            <person name="Han B."/>
            <person name="Choisne N."/>
            <person name="Demange N."/>
            <person name="Orjeda G."/>
            <person name="Samain S."/>
            <person name="Cattolico L."/>
            <person name="Pelletier E."/>
            <person name="Couloux A."/>
            <person name="Segurens B."/>
            <person name="Wincker P."/>
            <person name="D'Hont A."/>
            <person name="Scarpelli C."/>
            <person name="Weissenbach J."/>
            <person name="Salanoubat M."/>
            <person name="Quetier F."/>
            <person name="Yu Y."/>
            <person name="Kim H.R."/>
            <person name="Rambo T."/>
            <person name="Currie J."/>
            <person name="Collura K."/>
            <person name="Luo M."/>
            <person name="Yang T."/>
            <person name="Ammiraju J.S.S."/>
            <person name="Engler F."/>
            <person name="Soderlund C."/>
            <person name="Wing R.A."/>
            <person name="Palmer L.E."/>
            <person name="de la Bastide M."/>
            <person name="Spiegel L."/>
            <person name="Nascimento L."/>
            <person name="Zutavern T."/>
            <person name="O'Shaughnessy A."/>
            <person name="Dike S."/>
            <person name="Dedhia N."/>
            <person name="Preston R."/>
            <person name="Balija V."/>
            <person name="McCombie W.R."/>
            <person name="Chow T."/>
            <person name="Chen H."/>
            <person name="Chung M."/>
            <person name="Chen C."/>
            <person name="Shaw J."/>
            <person name="Wu H."/>
            <person name="Hsiao K."/>
            <person name="Chao Y."/>
            <person name="Chu M."/>
            <person name="Cheng C."/>
            <person name="Hour A."/>
            <person name="Lee P."/>
            <person name="Lin S."/>
            <person name="Lin Y."/>
            <person name="Liou J."/>
            <person name="Liu S."/>
            <person name="Hsing Y."/>
            <person name="Raghuvanshi S."/>
            <person name="Mohanty A."/>
            <person name="Bharti A.K."/>
            <person name="Gaur A."/>
            <person name="Gupta V."/>
            <person name="Kumar D."/>
            <person name="Ravi V."/>
            <person name="Vij S."/>
            <person name="Kapur A."/>
            <person name="Khurana P."/>
            <person name="Khurana P."/>
            <person name="Khurana J.P."/>
            <person name="Tyagi A.K."/>
            <person name="Gaikwad K."/>
            <person name="Singh A."/>
            <person name="Dalal V."/>
            <person name="Srivastava S."/>
            <person name="Dixit A."/>
            <person name="Pal A.K."/>
            <person name="Ghazi I.A."/>
            <person name="Yadav M."/>
            <person name="Pandit A."/>
            <person name="Bhargava A."/>
            <person name="Sureshbabu K."/>
            <person name="Batra K."/>
            <person name="Sharma T.R."/>
            <person name="Mohapatra T."/>
            <person name="Singh N.K."/>
            <person name="Messing J."/>
            <person name="Nelson A.B."/>
            <person name="Fuks G."/>
            <person name="Kavchok S."/>
            <person name="Keizer G."/>
            <person name="Linton E."/>
            <person name="Llaca V."/>
            <person name="Song R."/>
            <person name="Tanyolac B."/>
            <person name="Young S."/>
            <person name="Ho-Il K."/>
            <person name="Hahn J.H."/>
            <person name="Sangsakoo G."/>
            <person name="Vanavichit A."/>
            <person name="de Mattos Luiz.A.T."/>
            <person name="Zimmer P.D."/>
            <person name="Malone G."/>
            <person name="Dellagostin O."/>
            <person name="de Oliveira A.C."/>
            <person name="Bevan M."/>
            <person name="Bancroft I."/>
            <person name="Minx P."/>
            <person name="Cordum H."/>
            <person name="Wilson R."/>
            <person name="Cheng Z."/>
            <person name="Jin W."/>
            <person name="Jiang J."/>
            <person name="Leong S.A."/>
            <person name="Iwama H."/>
            <person name="Gojobori T."/>
            <person name="Itoh T."/>
            <person name="Niimura Y."/>
            <person name="Fujii Y."/>
            <person name="Habara T."/>
            <person name="Sakai H."/>
            <person name="Sato Y."/>
            <person name="Wilson G."/>
            <person name="Kumar K."/>
            <person name="McCouch S."/>
            <person name="Juretic N."/>
            <person name="Hoen D."/>
            <person name="Wright S."/>
            <person name="Bruskiewich R."/>
            <person name="Bureau T."/>
            <person name="Miyao A."/>
            <person name="Hirochika H."/>
            <person name="Nishikawa T."/>
            <person name="Kadowaki K."/>
            <person name="Sugiura M."/>
            <person name="Burr B."/>
            <person name="Sasaki T."/>
        </authorList>
    </citation>
    <scope>NUCLEOTIDE SEQUENCE [LARGE SCALE GENOMIC DNA]</scope>
    <source>
        <strain evidence="3">cv. Nipponbare</strain>
    </source>
</reference>
<feature type="compositionally biased region" description="Gly residues" evidence="1">
    <location>
        <begin position="130"/>
        <end position="142"/>
    </location>
</feature>
<dbReference type="AlphaFoldDB" id="A0A0P0WBU9"/>